<accession>A0ABV9I1W6</accession>
<dbReference type="InterPro" id="IPR011990">
    <property type="entry name" value="TPR-like_helical_dom_sf"/>
</dbReference>
<dbReference type="PANTHER" id="PTHR12558:SF13">
    <property type="entry name" value="CELL DIVISION CYCLE PROTEIN 27 HOMOLOG"/>
    <property type="match status" value="1"/>
</dbReference>
<evidence type="ECO:0000256" key="2">
    <source>
        <dbReference type="SAM" id="MobiDB-lite"/>
    </source>
</evidence>
<dbReference type="Gene3D" id="1.25.40.10">
    <property type="entry name" value="Tetratricopeptide repeat domain"/>
    <property type="match status" value="1"/>
</dbReference>
<dbReference type="SMART" id="SM00028">
    <property type="entry name" value="TPR"/>
    <property type="match status" value="3"/>
</dbReference>
<dbReference type="Pfam" id="PF13414">
    <property type="entry name" value="TPR_11"/>
    <property type="match status" value="1"/>
</dbReference>
<proteinExistence type="predicted"/>
<dbReference type="PANTHER" id="PTHR12558">
    <property type="entry name" value="CELL DIVISION CYCLE 16,23,27"/>
    <property type="match status" value="1"/>
</dbReference>
<feature type="repeat" description="TPR" evidence="1">
    <location>
        <begin position="104"/>
        <end position="137"/>
    </location>
</feature>
<feature type="compositionally biased region" description="Basic and acidic residues" evidence="2">
    <location>
        <begin position="195"/>
        <end position="240"/>
    </location>
</feature>
<evidence type="ECO:0000256" key="1">
    <source>
        <dbReference type="PROSITE-ProRule" id="PRU00339"/>
    </source>
</evidence>
<evidence type="ECO:0000313" key="4">
    <source>
        <dbReference type="Proteomes" id="UP001596043"/>
    </source>
</evidence>
<feature type="compositionally biased region" description="Basic and acidic residues" evidence="2">
    <location>
        <begin position="262"/>
        <end position="274"/>
    </location>
</feature>
<dbReference type="Proteomes" id="UP001596043">
    <property type="component" value="Unassembled WGS sequence"/>
</dbReference>
<gene>
    <name evidence="3" type="ORF">ACFO3O_21015</name>
</gene>
<protein>
    <submittedName>
        <fullName evidence="3">Tetratricopeptide repeat protein</fullName>
    </submittedName>
</protein>
<reference evidence="4" key="1">
    <citation type="journal article" date="2019" name="Int. J. Syst. Evol. Microbiol.">
        <title>The Global Catalogue of Microorganisms (GCM) 10K type strain sequencing project: providing services to taxonomists for standard genome sequencing and annotation.</title>
        <authorList>
            <consortium name="The Broad Institute Genomics Platform"/>
            <consortium name="The Broad Institute Genome Sequencing Center for Infectious Disease"/>
            <person name="Wu L."/>
            <person name="Ma J."/>
        </authorList>
    </citation>
    <scope>NUCLEOTIDE SEQUENCE [LARGE SCALE GENOMIC DNA]</scope>
    <source>
        <strain evidence="4">YJ-61-S</strain>
    </source>
</reference>
<feature type="repeat" description="TPR" evidence="1">
    <location>
        <begin position="33"/>
        <end position="66"/>
    </location>
</feature>
<feature type="compositionally biased region" description="Basic and acidic residues" evidence="2">
    <location>
        <begin position="167"/>
        <end position="187"/>
    </location>
</feature>
<name>A0ABV9I1W6_9FLAO</name>
<keyword evidence="1" id="KW-0802">TPR repeat</keyword>
<evidence type="ECO:0000313" key="3">
    <source>
        <dbReference type="EMBL" id="MFC4636401.1"/>
    </source>
</evidence>
<sequence length="289" mass="32707">MKYLLYTYLLCFSTMALSQQKKQVPINPYADTARELVLDGNEHLSENAFAKAEVAYREAISLDPSSVPAKYNAGNNYYINKKYEESTASLVKAADVAQTKKEKHKAYHNLGNSLYQQQNWEGAVAAYKNALRNDPTDEETRYNLMLAKKEKDKNGGGGGGGDDENENQDKDQNQDKDKNEKDKNGEGDEKESDDGEKKETDDEGKEKEDKGEQKEDENGKPEDKEKEQSSDKGDEKKEQPKQQAPQPGQLSPQQVRSLLEAMRNEEQKTQEKINAKKQKGAKVKTEKDW</sequence>
<comment type="caution">
    <text evidence="3">The sequence shown here is derived from an EMBL/GenBank/DDBJ whole genome shotgun (WGS) entry which is preliminary data.</text>
</comment>
<feature type="region of interest" description="Disordered" evidence="2">
    <location>
        <begin position="146"/>
        <end position="289"/>
    </location>
</feature>
<dbReference type="SUPFAM" id="SSF48452">
    <property type="entry name" value="TPR-like"/>
    <property type="match status" value="1"/>
</dbReference>
<dbReference type="InterPro" id="IPR019734">
    <property type="entry name" value="TPR_rpt"/>
</dbReference>
<dbReference type="EMBL" id="JBHSFV010000019">
    <property type="protein sequence ID" value="MFC4636401.1"/>
    <property type="molecule type" value="Genomic_DNA"/>
</dbReference>
<organism evidence="3 4">
    <name type="scientific">Dokdonia ponticola</name>
    <dbReference type="NCBI Taxonomy" id="2041041"/>
    <lineage>
        <taxon>Bacteria</taxon>
        <taxon>Pseudomonadati</taxon>
        <taxon>Bacteroidota</taxon>
        <taxon>Flavobacteriia</taxon>
        <taxon>Flavobacteriales</taxon>
        <taxon>Flavobacteriaceae</taxon>
        <taxon>Dokdonia</taxon>
    </lineage>
</organism>
<dbReference type="RefSeq" id="WP_379982557.1">
    <property type="nucleotide sequence ID" value="NZ_JBHSFV010000019.1"/>
</dbReference>
<keyword evidence="4" id="KW-1185">Reference proteome</keyword>
<dbReference type="PROSITE" id="PS50005">
    <property type="entry name" value="TPR"/>
    <property type="match status" value="2"/>
</dbReference>